<evidence type="ECO:0000313" key="3">
    <source>
        <dbReference type="Proteomes" id="UP000198538"/>
    </source>
</evidence>
<keyword evidence="1" id="KW-1133">Transmembrane helix</keyword>
<keyword evidence="1" id="KW-0472">Membrane</keyword>
<organism evidence="2 3">
    <name type="scientific">Paenibacillus polysaccharolyticus</name>
    <dbReference type="NCBI Taxonomy" id="582692"/>
    <lineage>
        <taxon>Bacteria</taxon>
        <taxon>Bacillati</taxon>
        <taxon>Bacillota</taxon>
        <taxon>Bacilli</taxon>
        <taxon>Bacillales</taxon>
        <taxon>Paenibacillaceae</taxon>
        <taxon>Paenibacillus</taxon>
    </lineage>
</organism>
<keyword evidence="3" id="KW-1185">Reference proteome</keyword>
<accession>A0A1G5CSL9</accession>
<proteinExistence type="predicted"/>
<sequence>MSRWEIISYVAIFVYTLVMLWNDQSILLVLGTVLVAGLIMFSIFVLYPMVWETRMDRLEVFLRRRQHAPYIYINYATANRLDEEVELTMEKLMSNTSASKSTKANYQAAYGAYRKDLFTVRKAVREMRKSVYRTYYETFVLIEEGETERAREHLGSIKREWMRFALLAEIERKLNHYKEAEELAAQAVQASKGVNRYAMTKEYERYYSKEQQAQ</sequence>
<gene>
    <name evidence="2" type="ORF">SAMN05720606_102197</name>
</gene>
<evidence type="ECO:0000256" key="1">
    <source>
        <dbReference type="SAM" id="Phobius"/>
    </source>
</evidence>
<feature type="transmembrane region" description="Helical" evidence="1">
    <location>
        <begin position="6"/>
        <end position="22"/>
    </location>
</feature>
<protein>
    <recommendedName>
        <fullName evidence="4">Tetratricopeptide repeat-containing protein</fullName>
    </recommendedName>
</protein>
<evidence type="ECO:0008006" key="4">
    <source>
        <dbReference type="Google" id="ProtNLM"/>
    </source>
</evidence>
<dbReference type="AlphaFoldDB" id="A0A1G5CSL9"/>
<reference evidence="3" key="1">
    <citation type="submission" date="2016-10" db="EMBL/GenBank/DDBJ databases">
        <authorList>
            <person name="Varghese N."/>
            <person name="Submissions S."/>
        </authorList>
    </citation>
    <scope>NUCLEOTIDE SEQUENCE [LARGE SCALE GENOMIC DNA]</scope>
    <source>
        <strain evidence="3">BL9</strain>
    </source>
</reference>
<keyword evidence="1" id="KW-0812">Transmembrane</keyword>
<dbReference type="EMBL" id="FMVM01000002">
    <property type="protein sequence ID" value="SCY05463.1"/>
    <property type="molecule type" value="Genomic_DNA"/>
</dbReference>
<dbReference type="RefSeq" id="WP_090916043.1">
    <property type="nucleotide sequence ID" value="NZ_FMVM01000002.1"/>
</dbReference>
<feature type="transmembrane region" description="Helical" evidence="1">
    <location>
        <begin position="27"/>
        <end position="51"/>
    </location>
</feature>
<evidence type="ECO:0000313" key="2">
    <source>
        <dbReference type="EMBL" id="SCY05463.1"/>
    </source>
</evidence>
<dbReference type="Proteomes" id="UP000198538">
    <property type="component" value="Unassembled WGS sequence"/>
</dbReference>
<name>A0A1G5CSL9_9BACL</name>
<dbReference type="STRING" id="582692.SAMN05720606_102197"/>